<dbReference type="Gene3D" id="1.20.120.430">
    <property type="entry name" value="tRNA modification GTPase MnmE domain 2"/>
    <property type="match status" value="1"/>
</dbReference>
<dbReference type="InterPro" id="IPR031168">
    <property type="entry name" value="G_TrmE"/>
</dbReference>
<dbReference type="Gene3D" id="3.30.1360.120">
    <property type="entry name" value="Probable tRNA modification gtpase trme, domain 1"/>
    <property type="match status" value="1"/>
</dbReference>
<comment type="cofactor">
    <cofactor evidence="10">
        <name>K(+)</name>
        <dbReference type="ChEBI" id="CHEBI:29103"/>
    </cofactor>
    <text evidence="10">Binds 1 potassium ion per subunit.</text>
</comment>
<name>A0A926D141_9FIRM</name>
<evidence type="ECO:0000313" key="13">
    <source>
        <dbReference type="EMBL" id="MBC8529301.1"/>
    </source>
</evidence>
<dbReference type="InterPro" id="IPR025867">
    <property type="entry name" value="MnmE_helical"/>
</dbReference>
<evidence type="ECO:0000256" key="6">
    <source>
        <dbReference type="ARBA" id="ARBA00022801"/>
    </source>
</evidence>
<evidence type="ECO:0000256" key="1">
    <source>
        <dbReference type="ARBA" id="ARBA00011043"/>
    </source>
</evidence>
<dbReference type="InterPro" id="IPR006073">
    <property type="entry name" value="GTP-bd"/>
</dbReference>
<dbReference type="InterPro" id="IPR027417">
    <property type="entry name" value="P-loop_NTPase"/>
</dbReference>
<dbReference type="CDD" id="cd04164">
    <property type="entry name" value="trmE"/>
    <property type="match status" value="1"/>
</dbReference>
<feature type="domain" description="TrmE-type G" evidence="12">
    <location>
        <begin position="217"/>
        <end position="376"/>
    </location>
</feature>
<reference evidence="13" key="1">
    <citation type="submission" date="2020-08" db="EMBL/GenBank/DDBJ databases">
        <title>Genome public.</title>
        <authorList>
            <person name="Liu C."/>
            <person name="Sun Q."/>
        </authorList>
    </citation>
    <scope>NUCLEOTIDE SEQUENCE</scope>
    <source>
        <strain evidence="13">NSJ-44</strain>
    </source>
</reference>
<dbReference type="InterPro" id="IPR005225">
    <property type="entry name" value="Small_GTP-bd"/>
</dbReference>
<dbReference type="GO" id="GO:0030488">
    <property type="term" value="P:tRNA methylation"/>
    <property type="evidence" value="ECO:0007669"/>
    <property type="project" value="TreeGrafter"/>
</dbReference>
<dbReference type="GO" id="GO:0046872">
    <property type="term" value="F:metal ion binding"/>
    <property type="evidence" value="ECO:0007669"/>
    <property type="project" value="UniProtKB-KW"/>
</dbReference>
<feature type="binding site" evidence="10">
    <location>
        <position position="248"/>
    </location>
    <ligand>
        <name>K(+)</name>
        <dbReference type="ChEBI" id="CHEBI:29103"/>
    </ligand>
</feature>
<feature type="binding site" evidence="10">
    <location>
        <position position="252"/>
    </location>
    <ligand>
        <name>Mg(2+)</name>
        <dbReference type="ChEBI" id="CHEBI:18420"/>
    </ligand>
</feature>
<evidence type="ECO:0000259" key="12">
    <source>
        <dbReference type="PROSITE" id="PS51709"/>
    </source>
</evidence>
<dbReference type="EC" id="3.6.-.-" evidence="10"/>
<dbReference type="InterPro" id="IPR027368">
    <property type="entry name" value="MnmE_dom2"/>
</dbReference>
<feature type="binding site" evidence="10">
    <location>
        <position position="455"/>
    </location>
    <ligand>
        <name>(6S)-5-formyl-5,6,7,8-tetrahydrofolate</name>
        <dbReference type="ChEBI" id="CHEBI:57457"/>
    </ligand>
</feature>
<gene>
    <name evidence="10 13" type="primary">mnmE</name>
    <name evidence="10" type="synonym">trmE</name>
    <name evidence="13" type="ORF">H8699_07665</name>
</gene>
<proteinExistence type="inferred from homology"/>
<comment type="caution">
    <text evidence="13">The sequence shown here is derived from an EMBL/GenBank/DDBJ whole genome shotgun (WGS) entry which is preliminary data.</text>
</comment>
<dbReference type="InterPro" id="IPR018948">
    <property type="entry name" value="GTP-bd_TrmE_N"/>
</dbReference>
<dbReference type="GO" id="GO:0003924">
    <property type="term" value="F:GTPase activity"/>
    <property type="evidence" value="ECO:0007669"/>
    <property type="project" value="UniProtKB-UniRule"/>
</dbReference>
<keyword evidence="7 10" id="KW-0460">Magnesium</keyword>
<comment type="caution">
    <text evidence="10">Lacks conserved residue(s) required for the propagation of feature annotation.</text>
</comment>
<feature type="binding site" evidence="10">
    <location>
        <begin position="227"/>
        <end position="232"/>
    </location>
    <ligand>
        <name>GTP</name>
        <dbReference type="ChEBI" id="CHEBI:37565"/>
    </ligand>
</feature>
<dbReference type="PANTHER" id="PTHR42714">
    <property type="entry name" value="TRNA MODIFICATION GTPASE GTPBP3"/>
    <property type="match status" value="1"/>
</dbReference>
<keyword evidence="5 10" id="KW-0547">Nucleotide-binding</keyword>
<keyword evidence="9 10" id="KW-0342">GTP-binding</keyword>
<dbReference type="SUPFAM" id="SSF52540">
    <property type="entry name" value="P-loop containing nucleoside triphosphate hydrolases"/>
    <property type="match status" value="1"/>
</dbReference>
<comment type="function">
    <text evidence="10">Exhibits a very high intrinsic GTPase hydrolysis rate. Involved in the addition of a carboxymethylaminomethyl (cmnm) group at the wobble position (U34) of certain tRNAs, forming tRNA-cmnm(5)s(2)U34.</text>
</comment>
<organism evidence="13 14">
    <name type="scientific">Luoshenia tenuis</name>
    <dbReference type="NCBI Taxonomy" id="2763654"/>
    <lineage>
        <taxon>Bacteria</taxon>
        <taxon>Bacillati</taxon>
        <taxon>Bacillota</taxon>
        <taxon>Clostridia</taxon>
        <taxon>Christensenellales</taxon>
        <taxon>Christensenellaceae</taxon>
        <taxon>Luoshenia</taxon>
    </lineage>
</organism>
<keyword evidence="2 10" id="KW-0963">Cytoplasm</keyword>
<dbReference type="GO" id="GO:0042802">
    <property type="term" value="F:identical protein binding"/>
    <property type="evidence" value="ECO:0007669"/>
    <property type="project" value="UniProtKB-ARBA"/>
</dbReference>
<dbReference type="RefSeq" id="WP_249285164.1">
    <property type="nucleotide sequence ID" value="NZ_JACRSO010000003.1"/>
</dbReference>
<keyword evidence="14" id="KW-1185">Reference proteome</keyword>
<accession>A0A926D141</accession>
<protein>
    <recommendedName>
        <fullName evidence="10">tRNA modification GTPase MnmE</fullName>
        <ecNumber evidence="10">3.6.-.-</ecNumber>
    </recommendedName>
</protein>
<dbReference type="CDD" id="cd14858">
    <property type="entry name" value="TrmE_N"/>
    <property type="match status" value="1"/>
</dbReference>
<dbReference type="Pfam" id="PF10396">
    <property type="entry name" value="TrmE_N"/>
    <property type="match status" value="1"/>
</dbReference>
<dbReference type="Proteomes" id="UP000654279">
    <property type="component" value="Unassembled WGS sequence"/>
</dbReference>
<comment type="subunit">
    <text evidence="10">Homodimer. Heterotetramer of two MnmE and two MnmG subunits.</text>
</comment>
<evidence type="ECO:0000256" key="5">
    <source>
        <dbReference type="ARBA" id="ARBA00022741"/>
    </source>
</evidence>
<dbReference type="GO" id="GO:0005829">
    <property type="term" value="C:cytosol"/>
    <property type="evidence" value="ECO:0007669"/>
    <property type="project" value="TreeGrafter"/>
</dbReference>
<dbReference type="Pfam" id="PF12631">
    <property type="entry name" value="MnmE_helical"/>
    <property type="match status" value="1"/>
</dbReference>
<evidence type="ECO:0000256" key="10">
    <source>
        <dbReference type="HAMAP-Rule" id="MF_00379"/>
    </source>
</evidence>
<comment type="subcellular location">
    <subcellularLocation>
        <location evidence="10">Cytoplasm</location>
    </subcellularLocation>
</comment>
<keyword evidence="4 10" id="KW-0479">Metal-binding</keyword>
<evidence type="ECO:0000256" key="11">
    <source>
        <dbReference type="RuleBase" id="RU003313"/>
    </source>
</evidence>
<evidence type="ECO:0000256" key="3">
    <source>
        <dbReference type="ARBA" id="ARBA00022694"/>
    </source>
</evidence>
<dbReference type="HAMAP" id="MF_00379">
    <property type="entry name" value="GTPase_MnmE"/>
    <property type="match status" value="1"/>
</dbReference>
<keyword evidence="6 10" id="KW-0378">Hydrolase</keyword>
<dbReference type="InterPro" id="IPR004520">
    <property type="entry name" value="GTPase_MnmE"/>
</dbReference>
<dbReference type="PANTHER" id="PTHR42714:SF2">
    <property type="entry name" value="TRNA MODIFICATION GTPASE GTPBP3, MITOCHONDRIAL"/>
    <property type="match status" value="1"/>
</dbReference>
<dbReference type="NCBIfam" id="TIGR00450">
    <property type="entry name" value="mnmE_trmE_thdF"/>
    <property type="match status" value="1"/>
</dbReference>
<dbReference type="AlphaFoldDB" id="A0A926D141"/>
<dbReference type="FunFam" id="3.40.50.300:FF:001376">
    <property type="entry name" value="tRNA modification GTPase MnmE"/>
    <property type="match status" value="1"/>
</dbReference>
<feature type="binding site" evidence="10">
    <location>
        <position position="21"/>
    </location>
    <ligand>
        <name>(6S)-5-formyl-5,6,7,8-tetrahydrofolate</name>
        <dbReference type="ChEBI" id="CHEBI:57457"/>
    </ligand>
</feature>
<dbReference type="PROSITE" id="PS51709">
    <property type="entry name" value="G_TRME"/>
    <property type="match status" value="1"/>
</dbReference>
<keyword evidence="8 10" id="KW-0630">Potassium</keyword>
<evidence type="ECO:0000313" key="14">
    <source>
        <dbReference type="Proteomes" id="UP000654279"/>
    </source>
</evidence>
<comment type="similarity">
    <text evidence="1 10 11">Belongs to the TRAFAC class TrmE-Era-EngA-EngB-Septin-like GTPase superfamily. TrmE GTPase family.</text>
</comment>
<evidence type="ECO:0000256" key="7">
    <source>
        <dbReference type="ARBA" id="ARBA00022842"/>
    </source>
</evidence>
<evidence type="ECO:0000256" key="8">
    <source>
        <dbReference type="ARBA" id="ARBA00022958"/>
    </source>
</evidence>
<feature type="binding site" evidence="10">
    <location>
        <position position="227"/>
    </location>
    <ligand>
        <name>K(+)</name>
        <dbReference type="ChEBI" id="CHEBI:29103"/>
    </ligand>
</feature>
<evidence type="ECO:0000256" key="4">
    <source>
        <dbReference type="ARBA" id="ARBA00022723"/>
    </source>
</evidence>
<sequence>MARTIAAPATPPGQGGVGIVRISGPEALAVLEKVFRPQKGGYPLVARRMTYGRVADEKGLVDEALAVYFAAPHSYTGEDVCEIQCHGGSMAVRRVLERCLSNGAALAQPGEFTKRAFLNGRMDLSQAEAVMDLIGAQSERALSQAADQLSGRLRGEIEAMQDALTDLMAQLEVALDYPEEDVEEETLSSVAARIGLLREQGGALLAQFSQGRLLREGARVAIVGRPNAGKSSLLNALLEADRAIVTDIPGTTRDTLEETLILNGLPIHLVDTAGLRQQGDAVERIGIARARAELEQSDLALWVVDGSQRAGEEDRQLAQALRDKAVLILANKQDLERQFDIALLEQWLPQAEVLAISALTGNGLDEVKKRIFTRLTGGNWEEAGGARLTNARQAAAMAQALAALERAEDSARSGQSPDFVEIDLRDAFAALGEITGHTLHEQIIDRIFEKFCLGK</sequence>
<dbReference type="InterPro" id="IPR027266">
    <property type="entry name" value="TrmE/GcvT-like"/>
</dbReference>
<dbReference type="NCBIfam" id="TIGR00231">
    <property type="entry name" value="small_GTP"/>
    <property type="match status" value="1"/>
</dbReference>
<feature type="binding site" evidence="10">
    <location>
        <begin position="246"/>
        <end position="252"/>
    </location>
    <ligand>
        <name>GTP</name>
        <dbReference type="ChEBI" id="CHEBI:37565"/>
    </ligand>
</feature>
<dbReference type="Gene3D" id="3.40.50.300">
    <property type="entry name" value="P-loop containing nucleotide triphosphate hydrolases"/>
    <property type="match status" value="1"/>
</dbReference>
<keyword evidence="3 10" id="KW-0819">tRNA processing</keyword>
<dbReference type="NCBIfam" id="NF003661">
    <property type="entry name" value="PRK05291.1-3"/>
    <property type="match status" value="1"/>
</dbReference>
<dbReference type="GO" id="GO:0005525">
    <property type="term" value="F:GTP binding"/>
    <property type="evidence" value="ECO:0007669"/>
    <property type="project" value="UniProtKB-UniRule"/>
</dbReference>
<feature type="binding site" evidence="10">
    <location>
        <position position="246"/>
    </location>
    <ligand>
        <name>K(+)</name>
        <dbReference type="ChEBI" id="CHEBI:29103"/>
    </ligand>
</feature>
<feature type="binding site" evidence="10">
    <location>
        <position position="82"/>
    </location>
    <ligand>
        <name>(6S)-5-formyl-5,6,7,8-tetrahydrofolate</name>
        <dbReference type="ChEBI" id="CHEBI:57457"/>
    </ligand>
</feature>
<evidence type="ECO:0000256" key="2">
    <source>
        <dbReference type="ARBA" id="ARBA00022490"/>
    </source>
</evidence>
<dbReference type="EMBL" id="JACRSO010000003">
    <property type="protein sequence ID" value="MBC8529301.1"/>
    <property type="molecule type" value="Genomic_DNA"/>
</dbReference>
<dbReference type="Pfam" id="PF01926">
    <property type="entry name" value="MMR_HSR1"/>
    <property type="match status" value="1"/>
</dbReference>
<feature type="binding site" evidence="10">
    <location>
        <begin position="271"/>
        <end position="274"/>
    </location>
    <ligand>
        <name>GTP</name>
        <dbReference type="ChEBI" id="CHEBI:37565"/>
    </ligand>
</feature>
<evidence type="ECO:0000256" key="9">
    <source>
        <dbReference type="ARBA" id="ARBA00023134"/>
    </source>
</evidence>
<dbReference type="FunFam" id="3.30.1360.120:FF:000003">
    <property type="entry name" value="tRNA modification GTPase MnmE"/>
    <property type="match status" value="1"/>
</dbReference>
<feature type="binding site" evidence="10">
    <location>
        <position position="121"/>
    </location>
    <ligand>
        <name>(6S)-5-formyl-5,6,7,8-tetrahydrofolate</name>
        <dbReference type="ChEBI" id="CHEBI:57457"/>
    </ligand>
</feature>
<feature type="binding site" evidence="10">
    <location>
        <position position="251"/>
    </location>
    <ligand>
        <name>K(+)</name>
        <dbReference type="ChEBI" id="CHEBI:29103"/>
    </ligand>
</feature>
<dbReference type="GO" id="GO:0002098">
    <property type="term" value="P:tRNA wobble uridine modification"/>
    <property type="evidence" value="ECO:0007669"/>
    <property type="project" value="TreeGrafter"/>
</dbReference>
<feature type="binding site" evidence="10">
    <location>
        <position position="231"/>
    </location>
    <ligand>
        <name>Mg(2+)</name>
        <dbReference type="ChEBI" id="CHEBI:18420"/>
    </ligand>
</feature>